<evidence type="ECO:0000256" key="2">
    <source>
        <dbReference type="ARBA" id="ARBA00022475"/>
    </source>
</evidence>
<evidence type="ECO:0000313" key="9">
    <source>
        <dbReference type="EMBL" id="HIS96593.1"/>
    </source>
</evidence>
<evidence type="ECO:0000256" key="1">
    <source>
        <dbReference type="ARBA" id="ARBA00004651"/>
    </source>
</evidence>
<keyword evidence="3 7" id="KW-0812">Transmembrane</keyword>
<reference evidence="9" key="2">
    <citation type="journal article" date="2021" name="PeerJ">
        <title>Extensive microbial diversity within the chicken gut microbiome revealed by metagenomics and culture.</title>
        <authorList>
            <person name="Gilroy R."/>
            <person name="Ravi A."/>
            <person name="Getino M."/>
            <person name="Pursley I."/>
            <person name="Horton D.L."/>
            <person name="Alikhan N.F."/>
            <person name="Baker D."/>
            <person name="Gharbi K."/>
            <person name="Hall N."/>
            <person name="Watson M."/>
            <person name="Adriaenssens E.M."/>
            <person name="Foster-Nyarko E."/>
            <person name="Jarju S."/>
            <person name="Secka A."/>
            <person name="Antonio M."/>
            <person name="Oren A."/>
            <person name="Chaudhuri R.R."/>
            <person name="La Ragione R."/>
            <person name="Hildebrand F."/>
            <person name="Pallen M.J."/>
        </authorList>
    </citation>
    <scope>NUCLEOTIDE SEQUENCE</scope>
    <source>
        <strain evidence="9">ChiHecec3B27-6122</strain>
    </source>
</reference>
<proteinExistence type="predicted"/>
<dbReference type="Gene3D" id="1.20.1640.10">
    <property type="entry name" value="Multidrug efflux transporter AcrB transmembrane domain"/>
    <property type="match status" value="2"/>
</dbReference>
<dbReference type="SUPFAM" id="SSF82866">
    <property type="entry name" value="Multidrug efflux transporter AcrB transmembrane domain"/>
    <property type="match status" value="2"/>
</dbReference>
<feature type="transmembrane region" description="Helical" evidence="7">
    <location>
        <begin position="614"/>
        <end position="634"/>
    </location>
</feature>
<feature type="transmembrane region" description="Helical" evidence="7">
    <location>
        <begin position="21"/>
        <end position="42"/>
    </location>
</feature>
<feature type="region of interest" description="Disordered" evidence="6">
    <location>
        <begin position="798"/>
        <end position="831"/>
    </location>
</feature>
<evidence type="ECO:0000259" key="8">
    <source>
        <dbReference type="Pfam" id="PF03176"/>
    </source>
</evidence>
<feature type="transmembrane region" description="Helical" evidence="7">
    <location>
        <begin position="682"/>
        <end position="704"/>
    </location>
</feature>
<keyword evidence="2" id="KW-1003">Cell membrane</keyword>
<protein>
    <submittedName>
        <fullName evidence="9">MMPL family transporter</fullName>
    </submittedName>
</protein>
<feature type="transmembrane region" description="Helical" evidence="7">
    <location>
        <begin position="166"/>
        <end position="184"/>
    </location>
</feature>
<dbReference type="GO" id="GO:0005886">
    <property type="term" value="C:plasma membrane"/>
    <property type="evidence" value="ECO:0007669"/>
    <property type="project" value="UniProtKB-SubCell"/>
</dbReference>
<dbReference type="InterPro" id="IPR004869">
    <property type="entry name" value="MMPL_dom"/>
</dbReference>
<dbReference type="EMBL" id="DVJS01000029">
    <property type="protein sequence ID" value="HIS96593.1"/>
    <property type="molecule type" value="Genomic_DNA"/>
</dbReference>
<feature type="transmembrane region" description="Helical" evidence="7">
    <location>
        <begin position="191"/>
        <end position="212"/>
    </location>
</feature>
<feature type="transmembrane region" description="Helical" evidence="7">
    <location>
        <begin position="345"/>
        <end position="362"/>
    </location>
</feature>
<feature type="transmembrane region" description="Helical" evidence="7">
    <location>
        <begin position="291"/>
        <end position="317"/>
    </location>
</feature>
<feature type="transmembrane region" description="Helical" evidence="7">
    <location>
        <begin position="724"/>
        <end position="745"/>
    </location>
</feature>
<evidence type="ECO:0000256" key="4">
    <source>
        <dbReference type="ARBA" id="ARBA00022989"/>
    </source>
</evidence>
<dbReference type="AlphaFoldDB" id="A0A9D1G3I9"/>
<keyword evidence="4 7" id="KW-1133">Transmembrane helix</keyword>
<accession>A0A9D1G3I9</accession>
<feature type="transmembrane region" description="Helical" evidence="7">
    <location>
        <begin position="589"/>
        <end position="607"/>
    </location>
</feature>
<evidence type="ECO:0000256" key="5">
    <source>
        <dbReference type="ARBA" id="ARBA00023136"/>
    </source>
</evidence>
<feature type="domain" description="Membrane transport protein MMPL" evidence="8">
    <location>
        <begin position="116"/>
        <end position="323"/>
    </location>
</feature>
<dbReference type="PANTHER" id="PTHR33406:SF13">
    <property type="entry name" value="MEMBRANE PROTEIN YDFJ"/>
    <property type="match status" value="1"/>
</dbReference>
<reference evidence="9" key="1">
    <citation type="submission" date="2020-10" db="EMBL/GenBank/DDBJ databases">
        <authorList>
            <person name="Gilroy R."/>
        </authorList>
    </citation>
    <scope>NUCLEOTIDE SEQUENCE</scope>
    <source>
        <strain evidence="9">ChiHecec3B27-6122</strain>
    </source>
</reference>
<dbReference type="Pfam" id="PF03176">
    <property type="entry name" value="MMPL"/>
    <property type="match status" value="2"/>
</dbReference>
<evidence type="ECO:0000256" key="7">
    <source>
        <dbReference type="SAM" id="Phobius"/>
    </source>
</evidence>
<feature type="transmembrane region" description="Helical" evidence="7">
    <location>
        <begin position="640"/>
        <end position="661"/>
    </location>
</feature>
<dbReference type="PANTHER" id="PTHR33406">
    <property type="entry name" value="MEMBRANE PROTEIN MJ1562-RELATED"/>
    <property type="match status" value="1"/>
</dbReference>
<gene>
    <name evidence="9" type="ORF">IAD42_01305</name>
</gene>
<sequence length="831" mass="91318">MEKGSGSSFMQKVAAVIVERKTVFFLLFTVLAVFCFFSRNWVNVNDDITSYLGKDTETRRGLDIMETEFTTFATANVMVSSITYEAAERLLPQIDAINGVHSVEFDATEAHYKNASALFTVTFDGDTTSPVSEGAMDEIKVLLSDYDTYISSDVGNPMEQTIKSEMVVVLGIAIFIIVAVLLFTSNTYMEIPVLLITFGAAALLNMGTNYWFGTISYVTDSIAVVLQLALAIDYAIILCHRYTEERERMEARDAAVAALSKAIPEISASSLTTISGLAALTLMHFRLGYDMGIVLIKAIIMSMLSVFLLMPGLLVLFSKLIDKTHHKSFVPKITLWGKLTVKTRYIIPPLFLIVAAAAFVFSNRCPYVYGYSTLDTVKQNESKIADKMVASTFGTDNLVAMLVPSGDYEKEAKLLKDIAAMPEVESCMGLANIEAMDGYTVTSSLKPRQFAELTDQDIEAARLLYAAYAVNEQDYGQIVSSIDDYSVPLLDMITYLKQQKDEGYVSLERDMSEMLDEMCAELEFGRAQLEGENWSRFVIYLDLPEEADETFDFLETLRSQAKLYYDDCVLVGESVNARDLRSSFSTDNLLISILSALFVVVVLLFTFKSVGLPVLLIIVIQSSIWINFSVPYLTSSNLFFISYLIVSAIQMGANIDYAIVISSRYFELKKSMPIKEAMVETLNQAFPTIITSGAMLASAGLIIGRMTSDNTISSIGTCLGRGTIISIFLVMGVLPQILLLGDLLIEKTAFAIKGPEITHVEGSTIRLNGRVRGQISGFIDADVKGVFQGSLHAMVESGSIEVDETRPELPPSGDEPGGGDESGKEEESVGV</sequence>
<feature type="transmembrane region" description="Helical" evidence="7">
    <location>
        <begin position="224"/>
        <end position="242"/>
    </location>
</feature>
<dbReference type="Proteomes" id="UP000886876">
    <property type="component" value="Unassembled WGS sequence"/>
</dbReference>
<feature type="domain" description="Membrane transport protein MMPL" evidence="8">
    <location>
        <begin position="569"/>
        <end position="740"/>
    </location>
</feature>
<feature type="compositionally biased region" description="Basic and acidic residues" evidence="6">
    <location>
        <begin position="821"/>
        <end position="831"/>
    </location>
</feature>
<comment type="caution">
    <text evidence="9">The sequence shown here is derived from an EMBL/GenBank/DDBJ whole genome shotgun (WGS) entry which is preliminary data.</text>
</comment>
<evidence type="ECO:0000256" key="3">
    <source>
        <dbReference type="ARBA" id="ARBA00022692"/>
    </source>
</evidence>
<evidence type="ECO:0000313" key="10">
    <source>
        <dbReference type="Proteomes" id="UP000886876"/>
    </source>
</evidence>
<dbReference type="InterPro" id="IPR050545">
    <property type="entry name" value="Mycobact_MmpL"/>
</dbReference>
<name>A0A9D1G3I9_9FIRM</name>
<comment type="subcellular location">
    <subcellularLocation>
        <location evidence="1">Cell membrane</location>
        <topology evidence="1">Multi-pass membrane protein</topology>
    </subcellularLocation>
</comment>
<organism evidence="9 10">
    <name type="scientific">Candidatus Scatomorpha pullistercoris</name>
    <dbReference type="NCBI Taxonomy" id="2840929"/>
    <lineage>
        <taxon>Bacteria</taxon>
        <taxon>Bacillati</taxon>
        <taxon>Bacillota</taxon>
        <taxon>Clostridia</taxon>
        <taxon>Eubacteriales</taxon>
        <taxon>Candidatus Scatomorpha</taxon>
    </lineage>
</organism>
<keyword evidence="5 7" id="KW-0472">Membrane</keyword>
<evidence type="ECO:0000256" key="6">
    <source>
        <dbReference type="SAM" id="MobiDB-lite"/>
    </source>
</evidence>